<dbReference type="SUPFAM" id="SSF54637">
    <property type="entry name" value="Thioesterase/thiol ester dehydrase-isomerase"/>
    <property type="match status" value="1"/>
</dbReference>
<dbReference type="Gene3D" id="3.10.129.10">
    <property type="entry name" value="Hotdog Thioesterase"/>
    <property type="match status" value="1"/>
</dbReference>
<dbReference type="RefSeq" id="WP_123379933.1">
    <property type="nucleotide sequence ID" value="NZ_RJKN01000004.1"/>
</dbReference>
<evidence type="ECO:0000259" key="1">
    <source>
        <dbReference type="Pfam" id="PF13452"/>
    </source>
</evidence>
<reference evidence="2 3" key="1">
    <citation type="journal article" date="2015" name="Stand. Genomic Sci.">
        <title>Genomic Encyclopedia of Bacterial and Archaeal Type Strains, Phase III: the genomes of soil and plant-associated and newly described type strains.</title>
        <authorList>
            <person name="Whitman W.B."/>
            <person name="Woyke T."/>
            <person name="Klenk H.P."/>
            <person name="Zhou Y."/>
            <person name="Lilburn T.G."/>
            <person name="Beck B.J."/>
            <person name="De Vos P."/>
            <person name="Vandamme P."/>
            <person name="Eisen J.A."/>
            <person name="Garrity G."/>
            <person name="Hugenholtz P."/>
            <person name="Kyrpides N.C."/>
        </authorList>
    </citation>
    <scope>NUCLEOTIDE SEQUENCE [LARGE SCALE GENOMIC DNA]</scope>
    <source>
        <strain evidence="2 3">CECT 7306</strain>
    </source>
</reference>
<organism evidence="2 3">
    <name type="scientific">Pseudokineococcus lusitanus</name>
    <dbReference type="NCBI Taxonomy" id="763993"/>
    <lineage>
        <taxon>Bacteria</taxon>
        <taxon>Bacillati</taxon>
        <taxon>Actinomycetota</taxon>
        <taxon>Actinomycetes</taxon>
        <taxon>Kineosporiales</taxon>
        <taxon>Kineosporiaceae</taxon>
        <taxon>Pseudokineococcus</taxon>
    </lineage>
</organism>
<keyword evidence="3" id="KW-1185">Reference proteome</keyword>
<dbReference type="EMBL" id="RJKN01000004">
    <property type="protein sequence ID" value="ROP43248.1"/>
    <property type="molecule type" value="Genomic_DNA"/>
</dbReference>
<feature type="domain" description="FAS1-like dehydratase" evidence="1">
    <location>
        <begin position="6"/>
        <end position="152"/>
    </location>
</feature>
<gene>
    <name evidence="2" type="ORF">EDC03_1846</name>
</gene>
<sequence length="174" mass="17734">MAVDQSFVGRVYPPDGVYEVSAEKVRDFAAAVAGAGAATTTGGPLAAVDVPAVHVDAAAARALGHPAPAAPPTFAVVLAQRSDARFLADPAAGVDFTRVVHGEQSFVHHRPVRVGDRLLTTLHVDGVRVAAGNAMVTTRSEIADEAGEPVCTATSLLVVRAPEPTPAPTTEGQA</sequence>
<evidence type="ECO:0000313" key="2">
    <source>
        <dbReference type="EMBL" id="ROP43248.1"/>
    </source>
</evidence>
<dbReference type="Proteomes" id="UP000276232">
    <property type="component" value="Unassembled WGS sequence"/>
</dbReference>
<comment type="caution">
    <text evidence="2">The sequence shown here is derived from an EMBL/GenBank/DDBJ whole genome shotgun (WGS) entry which is preliminary data.</text>
</comment>
<dbReference type="Pfam" id="PF13452">
    <property type="entry name" value="FAS1_DH_region"/>
    <property type="match status" value="1"/>
</dbReference>
<dbReference type="InterPro" id="IPR016709">
    <property type="entry name" value="HadA-like"/>
</dbReference>
<dbReference type="InterPro" id="IPR039569">
    <property type="entry name" value="FAS1-like_DH_region"/>
</dbReference>
<dbReference type="AlphaFoldDB" id="A0A3N1HL53"/>
<dbReference type="OrthoDB" id="5415111at2"/>
<dbReference type="InterPro" id="IPR029069">
    <property type="entry name" value="HotDog_dom_sf"/>
</dbReference>
<evidence type="ECO:0000313" key="3">
    <source>
        <dbReference type="Proteomes" id="UP000276232"/>
    </source>
</evidence>
<proteinExistence type="predicted"/>
<dbReference type="CDD" id="cd03441">
    <property type="entry name" value="R_hydratase_like"/>
    <property type="match status" value="1"/>
</dbReference>
<dbReference type="InParanoid" id="A0A3N1HL53"/>
<protein>
    <submittedName>
        <fullName evidence="2">Acyl dehydratase</fullName>
    </submittedName>
</protein>
<name>A0A3N1HL53_9ACTN</name>
<accession>A0A3N1HL53</accession>
<dbReference type="PIRSF" id="PIRSF018072">
    <property type="entry name" value="UCP018072"/>
    <property type="match status" value="1"/>
</dbReference>